<dbReference type="InterPro" id="IPR011006">
    <property type="entry name" value="CheY-like_superfamily"/>
</dbReference>
<evidence type="ECO:0000259" key="2">
    <source>
        <dbReference type="PROSITE" id="PS50110"/>
    </source>
</evidence>
<protein>
    <submittedName>
        <fullName evidence="3">Response regulator</fullName>
    </submittedName>
</protein>
<name>A0A5B8FIW5_9RHOB</name>
<dbReference type="OrthoDB" id="9793549at2"/>
<dbReference type="GO" id="GO:0000160">
    <property type="term" value="P:phosphorelay signal transduction system"/>
    <property type="evidence" value="ECO:0007669"/>
    <property type="project" value="InterPro"/>
</dbReference>
<accession>A0A5B8FIW5</accession>
<dbReference type="InterPro" id="IPR052893">
    <property type="entry name" value="TCS_response_regulator"/>
</dbReference>
<evidence type="ECO:0000313" key="3">
    <source>
        <dbReference type="EMBL" id="QDL93528.1"/>
    </source>
</evidence>
<dbReference type="CDD" id="cd17557">
    <property type="entry name" value="REC_Rcp-like"/>
    <property type="match status" value="1"/>
</dbReference>
<feature type="modified residue" description="4-aspartylphosphate" evidence="1">
    <location>
        <position position="64"/>
    </location>
</feature>
<evidence type="ECO:0000256" key="1">
    <source>
        <dbReference type="PROSITE-ProRule" id="PRU00169"/>
    </source>
</evidence>
<evidence type="ECO:0000313" key="4">
    <source>
        <dbReference type="Proteomes" id="UP000305888"/>
    </source>
</evidence>
<dbReference type="Proteomes" id="UP000305888">
    <property type="component" value="Chromosome"/>
</dbReference>
<dbReference type="PANTHER" id="PTHR44520">
    <property type="entry name" value="RESPONSE REGULATOR RCP1-RELATED"/>
    <property type="match status" value="1"/>
</dbReference>
<reference evidence="3 4" key="1">
    <citation type="submission" date="2019-06" db="EMBL/GenBank/DDBJ databases">
        <title>Genome sequence of Rhodobacteraceae bacterium D4M1.</title>
        <authorList>
            <person name="Cao J."/>
        </authorList>
    </citation>
    <scope>NUCLEOTIDE SEQUENCE [LARGE SCALE GENOMIC DNA]</scope>
    <source>
        <strain evidence="3 4">D4M1</strain>
    </source>
</reference>
<dbReference type="SMART" id="SM00448">
    <property type="entry name" value="REC"/>
    <property type="match status" value="1"/>
</dbReference>
<proteinExistence type="predicted"/>
<dbReference type="AlphaFoldDB" id="A0A5B8FIW5"/>
<keyword evidence="1" id="KW-0597">Phosphoprotein</keyword>
<keyword evidence="4" id="KW-1185">Reference proteome</keyword>
<dbReference type="SUPFAM" id="SSF52172">
    <property type="entry name" value="CheY-like"/>
    <property type="match status" value="1"/>
</dbReference>
<dbReference type="InterPro" id="IPR001789">
    <property type="entry name" value="Sig_transdc_resp-reg_receiver"/>
</dbReference>
<dbReference type="EMBL" id="CP040818">
    <property type="protein sequence ID" value="QDL93528.1"/>
    <property type="molecule type" value="Genomic_DNA"/>
</dbReference>
<dbReference type="Gene3D" id="3.40.50.2300">
    <property type="match status" value="1"/>
</dbReference>
<gene>
    <name evidence="3" type="ORF">FDP22_00820</name>
</gene>
<organism evidence="3 4">
    <name type="scientific">Paroceanicella profunda</name>
    <dbReference type="NCBI Taxonomy" id="2579971"/>
    <lineage>
        <taxon>Bacteria</taxon>
        <taxon>Pseudomonadati</taxon>
        <taxon>Pseudomonadota</taxon>
        <taxon>Alphaproteobacteria</taxon>
        <taxon>Rhodobacterales</taxon>
        <taxon>Paracoccaceae</taxon>
        <taxon>Paroceanicella</taxon>
    </lineage>
</organism>
<sequence>MGDNVNILLLEDDEIDAEEVTRALRRRQIDHPLHVARDGLEGLAWLRGEGGANKLAPPHLILLDINMPRMNGIEFLEALRADDHLRRSVVFMLTTSNSEEDKRLAYGLNAAGYLLKSGRSDLNGGFESLIDSYLRTVALPN</sequence>
<dbReference type="KEGG" id="ppru:FDP22_00820"/>
<dbReference type="Pfam" id="PF00072">
    <property type="entry name" value="Response_reg"/>
    <property type="match status" value="1"/>
</dbReference>
<dbReference type="PROSITE" id="PS50110">
    <property type="entry name" value="RESPONSE_REGULATORY"/>
    <property type="match status" value="1"/>
</dbReference>
<dbReference type="PANTHER" id="PTHR44520:SF2">
    <property type="entry name" value="RESPONSE REGULATOR RCP1"/>
    <property type="match status" value="1"/>
</dbReference>
<feature type="domain" description="Response regulatory" evidence="2">
    <location>
        <begin position="6"/>
        <end position="131"/>
    </location>
</feature>